<proteinExistence type="predicted"/>
<evidence type="ECO:0000313" key="2">
    <source>
        <dbReference type="EMBL" id="QDT14450.1"/>
    </source>
</evidence>
<organism evidence="2 3">
    <name type="scientific">Alienimonas californiensis</name>
    <dbReference type="NCBI Taxonomy" id="2527989"/>
    <lineage>
        <taxon>Bacteria</taxon>
        <taxon>Pseudomonadati</taxon>
        <taxon>Planctomycetota</taxon>
        <taxon>Planctomycetia</taxon>
        <taxon>Planctomycetales</taxon>
        <taxon>Planctomycetaceae</taxon>
        <taxon>Alienimonas</taxon>
    </lineage>
</organism>
<dbReference type="EMBL" id="CP036265">
    <property type="protein sequence ID" value="QDT14450.1"/>
    <property type="molecule type" value="Genomic_DNA"/>
</dbReference>
<dbReference type="KEGG" id="acaf:CA12_05230"/>
<dbReference type="AlphaFoldDB" id="A0A517P4Z4"/>
<name>A0A517P4Z4_9PLAN</name>
<keyword evidence="1" id="KW-1133">Transmembrane helix</keyword>
<protein>
    <submittedName>
        <fullName evidence="2">Uncharacterized protein</fullName>
    </submittedName>
</protein>
<keyword evidence="1" id="KW-0812">Transmembrane</keyword>
<keyword evidence="3" id="KW-1185">Reference proteome</keyword>
<dbReference type="Proteomes" id="UP000318741">
    <property type="component" value="Chromosome"/>
</dbReference>
<dbReference type="RefSeq" id="WP_145357300.1">
    <property type="nucleotide sequence ID" value="NZ_CP036265.1"/>
</dbReference>
<evidence type="ECO:0000256" key="1">
    <source>
        <dbReference type="SAM" id="Phobius"/>
    </source>
</evidence>
<keyword evidence="1" id="KW-0472">Membrane</keyword>
<accession>A0A517P4Z4</accession>
<evidence type="ECO:0000313" key="3">
    <source>
        <dbReference type="Proteomes" id="UP000318741"/>
    </source>
</evidence>
<feature type="transmembrane region" description="Helical" evidence="1">
    <location>
        <begin position="115"/>
        <end position="141"/>
    </location>
</feature>
<reference evidence="2 3" key="1">
    <citation type="submission" date="2019-02" db="EMBL/GenBank/DDBJ databases">
        <title>Deep-cultivation of Planctomycetes and their phenomic and genomic characterization uncovers novel biology.</title>
        <authorList>
            <person name="Wiegand S."/>
            <person name="Jogler M."/>
            <person name="Boedeker C."/>
            <person name="Pinto D."/>
            <person name="Vollmers J."/>
            <person name="Rivas-Marin E."/>
            <person name="Kohn T."/>
            <person name="Peeters S.H."/>
            <person name="Heuer A."/>
            <person name="Rast P."/>
            <person name="Oberbeckmann S."/>
            <person name="Bunk B."/>
            <person name="Jeske O."/>
            <person name="Meyerdierks A."/>
            <person name="Storesund J.E."/>
            <person name="Kallscheuer N."/>
            <person name="Luecker S."/>
            <person name="Lage O.M."/>
            <person name="Pohl T."/>
            <person name="Merkel B.J."/>
            <person name="Hornburger P."/>
            <person name="Mueller R.-W."/>
            <person name="Bruemmer F."/>
            <person name="Labrenz M."/>
            <person name="Spormann A.M."/>
            <person name="Op den Camp H."/>
            <person name="Overmann J."/>
            <person name="Amann R."/>
            <person name="Jetten M.S.M."/>
            <person name="Mascher T."/>
            <person name="Medema M.H."/>
            <person name="Devos D.P."/>
            <person name="Kaster A.-K."/>
            <person name="Ovreas L."/>
            <person name="Rohde M."/>
            <person name="Galperin M.Y."/>
            <person name="Jogler C."/>
        </authorList>
    </citation>
    <scope>NUCLEOTIDE SEQUENCE [LARGE SCALE GENOMIC DNA]</scope>
    <source>
        <strain evidence="2 3">CA12</strain>
    </source>
</reference>
<feature type="transmembrane region" description="Helical" evidence="1">
    <location>
        <begin position="80"/>
        <end position="103"/>
    </location>
</feature>
<sequence>MTAEPDDDPATAFVVRRPVAAACVPGLSIAAAMFVLLLSNGGPIGPGSPAWPLELVLVGWGPVLAFVVVGIVLSAETPAFLWIVGACGVMLFGAAGTVGLAAYYGVDLGRVGGPWWVGAGFLVLELSLAGGVLLAVLLAGLGWCARFARPPAE</sequence>
<feature type="transmembrane region" description="Helical" evidence="1">
    <location>
        <begin position="19"/>
        <end position="38"/>
    </location>
</feature>
<feature type="transmembrane region" description="Helical" evidence="1">
    <location>
        <begin position="50"/>
        <end position="73"/>
    </location>
</feature>
<gene>
    <name evidence="2" type="ORF">CA12_05230</name>
</gene>